<proteinExistence type="predicted"/>
<dbReference type="AlphaFoldDB" id="A0A8T0CCL8"/>
<gene>
    <name evidence="1" type="ORF">PRUB_a2708</name>
</gene>
<evidence type="ECO:0000313" key="2">
    <source>
        <dbReference type="Proteomes" id="UP000016480"/>
    </source>
</evidence>
<dbReference type="Proteomes" id="UP000016480">
    <property type="component" value="Unassembled WGS sequence"/>
</dbReference>
<comment type="caution">
    <text evidence="1">The sequence shown here is derived from an EMBL/GenBank/DDBJ whole genome shotgun (WGS) entry which is preliminary data.</text>
</comment>
<dbReference type="EMBL" id="AHCD03000027">
    <property type="protein sequence ID" value="KAF7788128.1"/>
    <property type="molecule type" value="Genomic_DNA"/>
</dbReference>
<organism evidence="1 2">
    <name type="scientific">Pseudoalteromonas rubra</name>
    <dbReference type="NCBI Taxonomy" id="43658"/>
    <lineage>
        <taxon>Bacteria</taxon>
        <taxon>Pseudomonadati</taxon>
        <taxon>Pseudomonadota</taxon>
        <taxon>Gammaproteobacteria</taxon>
        <taxon>Alteromonadales</taxon>
        <taxon>Pseudoalteromonadaceae</taxon>
        <taxon>Pseudoalteromonas</taxon>
    </lineage>
</organism>
<accession>A0A8T0CCL8</accession>
<protein>
    <submittedName>
        <fullName evidence="1">Uncharacterized protein</fullName>
    </submittedName>
</protein>
<evidence type="ECO:0000313" key="1">
    <source>
        <dbReference type="EMBL" id="KAF7788128.1"/>
    </source>
</evidence>
<sequence>MEVPMSEVLRMRILTQLLHLFWLLSPALFDYAELGTRLIF</sequence>
<name>A0A8T0CCL8_9GAMM</name>
<reference evidence="1 2" key="1">
    <citation type="journal article" date="2012" name="J. Bacteriol.">
        <title>Genome sequence of the cycloprodigiosin-producing bacterial strain Pseudoalteromonas rubra ATCC 29570(T).</title>
        <authorList>
            <person name="Xie B.B."/>
            <person name="Shu Y.L."/>
            <person name="Qin Q.L."/>
            <person name="Rong J.C."/>
            <person name="Zhang X.Y."/>
            <person name="Chen X.L."/>
            <person name="Zhou B.C."/>
            <person name="Zhang Y.Z."/>
        </authorList>
    </citation>
    <scope>NUCLEOTIDE SEQUENCE [LARGE SCALE GENOMIC DNA]</scope>
    <source>
        <strain evidence="1 2">DSM 6842</strain>
    </source>
</reference>